<organism evidence="2 3">
    <name type="scientific">Citrobacter rodentium (strain ICC168)</name>
    <name type="common">Citrobacter freundii biotype 4280</name>
    <dbReference type="NCBI Taxonomy" id="637910"/>
    <lineage>
        <taxon>Bacteria</taxon>
        <taxon>Pseudomonadati</taxon>
        <taxon>Pseudomonadota</taxon>
        <taxon>Gammaproteobacteria</taxon>
        <taxon>Enterobacterales</taxon>
        <taxon>Enterobacteriaceae</taxon>
        <taxon>Citrobacter</taxon>
    </lineage>
</organism>
<dbReference type="EMBL" id="FN543503">
    <property type="protein sequence ID" value="CBG91784.1"/>
    <property type="molecule type" value="Genomic_DNA"/>
</dbReference>
<keyword evidence="2" id="KW-0614">Plasmid</keyword>
<accession>D2TV43</accession>
<geneLocation type="plasmid" evidence="2 3">
    <name>pCROD1</name>
</geneLocation>
<evidence type="ECO:0000313" key="2">
    <source>
        <dbReference type="EMBL" id="CBG91784.1"/>
    </source>
</evidence>
<protein>
    <submittedName>
        <fullName evidence="2">Membrane protein</fullName>
    </submittedName>
</protein>
<proteinExistence type="predicted"/>
<feature type="transmembrane region" description="Helical" evidence="1">
    <location>
        <begin position="38"/>
        <end position="63"/>
    </location>
</feature>
<keyword evidence="3" id="KW-1185">Reference proteome</keyword>
<gene>
    <name evidence="2" type="ordered locus">ROD_p1221</name>
</gene>
<dbReference type="HOGENOM" id="CLU_884935_0_0_6"/>
<keyword evidence="1" id="KW-0472">Membrane</keyword>
<dbReference type="AlphaFoldDB" id="D2TV43"/>
<dbReference type="KEGG" id="cro:ROD_p1221"/>
<dbReference type="RefSeq" id="WP_012908917.1">
    <property type="nucleotide sequence ID" value="NC_013717.1"/>
</dbReference>
<name>D2TV43_CITRI</name>
<keyword evidence="1" id="KW-0812">Transmembrane</keyword>
<dbReference type="Proteomes" id="UP000001889">
    <property type="component" value="Plasmid pCROD1"/>
</dbReference>
<reference evidence="2 3" key="1">
    <citation type="journal article" date="2010" name="J. Bacteriol.">
        <title>The Citrobacter rodentium genome sequence reveals convergent evolution with human pathogenic Escherichia coli.</title>
        <authorList>
            <person name="Petty N.K."/>
            <person name="Bulgin R."/>
            <person name="Crepin V.F."/>
            <person name="Cerdeno-Tarraga A.M."/>
            <person name="Schroeder G.N."/>
            <person name="Quail M.A."/>
            <person name="Lennard N."/>
            <person name="Corton C."/>
            <person name="Barron A."/>
            <person name="Clark L."/>
            <person name="Toribio A.L."/>
            <person name="Parkhill J."/>
            <person name="Dougan G."/>
            <person name="Frankel G."/>
            <person name="Thomson N.R."/>
        </authorList>
    </citation>
    <scope>NUCLEOTIDE SEQUENCE [LARGE SCALE GENOMIC DNA]</scope>
    <source>
        <strain evidence="2 3">ICC168</strain>
    </source>
</reference>
<dbReference type="OrthoDB" id="6632666at2"/>
<sequence length="319" mass="35048">MKLILAKESIIMLKRCFVIFAQIAVKVRNFNFTFKSCFLNVFTLLFLCGGVVFSSPVFATVIYEKNLITQSSYRKTSKIYKLQFNNQDNYYEVSSVTGDCAFSSGVITSAQNNVDWNVRMGLTSHFGGKQAYLENVPVTDFNGIASQVGRKSDWGGSFGQWIPSGQSWRKQGVGTGWYGSQAVNFPTPVTVDGGPERFDITIRMCRGDDGSYINATGHYVTSAVNSMSVTPTSATLQSLVGTIAADHGEITLNGFMPSKIEFTSSVSNATTDYTLTLPEPVKPNYAGKSYDATFRFEYRVNATKPGNFVIPVNISATYP</sequence>
<keyword evidence="1" id="KW-1133">Transmembrane helix</keyword>
<evidence type="ECO:0000256" key="1">
    <source>
        <dbReference type="SAM" id="Phobius"/>
    </source>
</evidence>
<evidence type="ECO:0000313" key="3">
    <source>
        <dbReference type="Proteomes" id="UP000001889"/>
    </source>
</evidence>